<evidence type="ECO:0000256" key="5">
    <source>
        <dbReference type="SAM" id="MobiDB-lite"/>
    </source>
</evidence>
<feature type="region of interest" description="Disordered" evidence="5">
    <location>
        <begin position="1005"/>
        <end position="1025"/>
    </location>
</feature>
<keyword evidence="1" id="KW-0217">Developmental protein</keyword>
<dbReference type="RefSeq" id="XP_047739094.1">
    <property type="nucleotide sequence ID" value="XM_047883138.1"/>
</dbReference>
<feature type="repeat" description="ANK" evidence="4">
    <location>
        <begin position="76"/>
        <end position="108"/>
    </location>
</feature>
<dbReference type="SMART" id="SM00248">
    <property type="entry name" value="ANK"/>
    <property type="match status" value="5"/>
</dbReference>
<feature type="compositionally biased region" description="Polar residues" evidence="5">
    <location>
        <begin position="899"/>
        <end position="926"/>
    </location>
</feature>
<feature type="region of interest" description="Disordered" evidence="5">
    <location>
        <begin position="1210"/>
        <end position="1279"/>
    </location>
</feature>
<feature type="region of interest" description="Disordered" evidence="5">
    <location>
        <begin position="595"/>
        <end position="624"/>
    </location>
</feature>
<gene>
    <name evidence="7" type="primary">LOC108664356</name>
</gene>
<dbReference type="PROSITE" id="PS50088">
    <property type="entry name" value="ANK_REPEAT"/>
    <property type="match status" value="4"/>
</dbReference>
<feature type="region of interest" description="Disordered" evidence="5">
    <location>
        <begin position="1295"/>
        <end position="1321"/>
    </location>
</feature>
<feature type="compositionally biased region" description="Low complexity" evidence="5">
    <location>
        <begin position="1242"/>
        <end position="1279"/>
    </location>
</feature>
<evidence type="ECO:0000313" key="6">
    <source>
        <dbReference type="Proteomes" id="UP000694843"/>
    </source>
</evidence>
<organism evidence="6 7">
    <name type="scientific">Hyalella azteca</name>
    <name type="common">Amphipod</name>
    <dbReference type="NCBI Taxonomy" id="294128"/>
    <lineage>
        <taxon>Eukaryota</taxon>
        <taxon>Metazoa</taxon>
        <taxon>Ecdysozoa</taxon>
        <taxon>Arthropoda</taxon>
        <taxon>Crustacea</taxon>
        <taxon>Multicrustacea</taxon>
        <taxon>Malacostraca</taxon>
        <taxon>Eumalacostraca</taxon>
        <taxon>Peracarida</taxon>
        <taxon>Amphipoda</taxon>
        <taxon>Senticaudata</taxon>
        <taxon>Talitrida</taxon>
        <taxon>Talitroidea</taxon>
        <taxon>Hyalellidae</taxon>
        <taxon>Hyalella</taxon>
    </lineage>
</organism>
<dbReference type="InterPro" id="IPR036770">
    <property type="entry name" value="Ankyrin_rpt-contain_sf"/>
</dbReference>
<comment type="similarity">
    <text evidence="3">Belongs to the NRARP family.</text>
</comment>
<sequence>MAGDNHGASSLFRRAEQIRRWKESETNRQEYSDSPRKKAVKFSDECIFLAAAAAGDTDELVQLLQRGADINTVNQDGITALHAACIDNNLSIVEFLVDAGADINRSDMEGWTPLHATASCGSLTMAKFLIDRGSDLSLVNNDGELPVDVVDEPAMATLLAQEMAARGIDGKTARSAEERCMLQDVTQWLHEGCPHDAPHPKTGATALHVAAAKGYTKVMRLLLDAGCNVNAPDLDGWRPLHAAVHWGQTEAVELLCDALADLDALNAVGQTPADLADPSIRPLLDEMRRKHQNRHNRKRKPSPSRESGRRKESSGARDTENGPRDRPTENGAVNSATPLDASEVQSWRRPSSLKGARPSKENNGSPVVGREPLTERSLSTPNNLEDNNSDNNKLVVTPVRRTVSFDRENRDSSTASSPSLNPDHILPIAHQAKPELSDAYDSALVCQFIDGDMEEDELELSMSQSLINVTDDNKPLSNINEKNVGSSVGFSSHGSEANFSQSVSRYDSNLEISNESSRSTPVLKSPLKSSINTPTASHQTQLEKHENEHFAASSASLTRRTLPHIPDSLSSVTPLVGDLDTLATAGLAVADLPASVSSPSSMGKNVGNSVQTVNSSAKTSDGANHTYSLAHGSVSTSVLRNTEDLETLDFDSYPLLEHEQKTSSNPTGIKSSHSHTSNVAMSNYFVDANQNRVTDEEKASAAVLHSPMVLHVDGDQHQDSITNIRVESKRSAEGTDQDTESKFLKRETRPSSKPQCDNEAVSDINSSAHTSSPRNLEPSHLESKFKISDTNSRSDTNMGSDNAHDVIKLKLGLRKSLSSVPDNIKMNSSRSSSCSRSDVFNTSGPAVSVTSPRKNGSLLDADNEPTKPRAWSSISNLSHLRADDLMDEPSHFEPRKPRVQSTRSRFSSQDNPSSVAQTTVPASTADTSVGLKRIRSIHGNPGYYNSWNSNPQSVSSQKTMYGTLPRNAHSHSLLPDLKTSQFEHSSNYSTLPTRTRQARLQRSYKSASTMNEMTPTTVRTIPSTSSSADLAETNYHAGHKTLSCTDLRGASSVGLDETVTLRKRGIGEGERAHYPYRDRPASLYKSSTFDDSQIDIALRRTSGEAQTLHSKPLSVVSSFPSHCSSSTNTLSSSSTYLGADHTTPTVSPSTITPATTSVLFVASSTCNPTTLDTTSATTAQSSFSVINRPTRSLSLKERIARNTRDCVVVGVQPDTNQSSTTTTSPSATTNSPTSPVIPTPTPTTTSFSLINSNSTSSTTTSTSESLPTTYCTTSTSSTLPASVATTSSCTTASAVTTSSATTATVNSTATKTSNSSNVSPNRVLCSNVTIITSAPNAGAKPTNQAPTITAVNTTVKNIDTPPTPPPKQHLSPPTPPASTAAPPTTTSTTTTTSTSSASQMTAALAKMSPSSVIKNFFKCVVVANDNN</sequence>
<feature type="compositionally biased region" description="Basic and acidic residues" evidence="5">
    <location>
        <begin position="306"/>
        <end position="328"/>
    </location>
</feature>
<feature type="compositionally biased region" description="Pro residues" evidence="5">
    <location>
        <begin position="1361"/>
        <end position="1376"/>
    </location>
</feature>
<dbReference type="Gene3D" id="1.25.40.20">
    <property type="entry name" value="Ankyrin repeat-containing domain"/>
    <property type="match status" value="2"/>
</dbReference>
<feature type="region of interest" description="Disordered" evidence="5">
    <location>
        <begin position="510"/>
        <end position="540"/>
    </location>
</feature>
<dbReference type="KEGG" id="hazt:108664356"/>
<feature type="region of interest" description="Disordered" evidence="5">
    <location>
        <begin position="887"/>
        <end position="926"/>
    </location>
</feature>
<feature type="compositionally biased region" description="Basic and acidic residues" evidence="5">
    <location>
        <begin position="777"/>
        <end position="787"/>
    </location>
</feature>
<feature type="compositionally biased region" description="Low complexity" evidence="5">
    <location>
        <begin position="1215"/>
        <end position="1234"/>
    </location>
</feature>
<feature type="region of interest" description="Disordered" evidence="5">
    <location>
        <begin position="725"/>
        <end position="801"/>
    </location>
</feature>
<keyword evidence="4" id="KW-0040">ANK repeat</keyword>
<feature type="region of interest" description="Disordered" evidence="5">
    <location>
        <begin position="289"/>
        <end position="425"/>
    </location>
</feature>
<dbReference type="Pfam" id="PF12796">
    <property type="entry name" value="Ank_2"/>
    <property type="match status" value="2"/>
</dbReference>
<dbReference type="GO" id="GO:0005737">
    <property type="term" value="C:cytoplasm"/>
    <property type="evidence" value="ECO:0007669"/>
    <property type="project" value="TreeGrafter"/>
</dbReference>
<protein>
    <submittedName>
        <fullName evidence="7">Protein phosphatase 1 regulatory subunit 12A</fullName>
    </submittedName>
</protein>
<feature type="compositionally biased region" description="Low complexity" evidence="5">
    <location>
        <begin position="828"/>
        <end position="837"/>
    </location>
</feature>
<feature type="region of interest" description="Disordered" evidence="5">
    <location>
        <begin position="820"/>
        <end position="874"/>
    </location>
</feature>
<feature type="region of interest" description="Disordered" evidence="5">
    <location>
        <begin position="1355"/>
        <end position="1396"/>
    </location>
</feature>
<keyword evidence="2" id="KW-0677">Repeat</keyword>
<dbReference type="OrthoDB" id="19014at2759"/>
<accession>A0A979FSL6</accession>
<feature type="compositionally biased region" description="Low complexity" evidence="5">
    <location>
        <begin position="382"/>
        <end position="392"/>
    </location>
</feature>
<feature type="compositionally biased region" description="Basic and acidic residues" evidence="5">
    <location>
        <begin position="726"/>
        <end position="750"/>
    </location>
</feature>
<dbReference type="FunFam" id="1.25.40.20:FF:000876">
    <property type="entry name" value="Protein phosphatase 1 regulatory subunit 12A"/>
    <property type="match status" value="1"/>
</dbReference>
<feature type="compositionally biased region" description="Polar residues" evidence="5">
    <location>
        <begin position="838"/>
        <end position="854"/>
    </location>
</feature>
<dbReference type="GO" id="GO:0019208">
    <property type="term" value="F:phosphatase regulator activity"/>
    <property type="evidence" value="ECO:0007669"/>
    <property type="project" value="TreeGrafter"/>
</dbReference>
<dbReference type="Proteomes" id="UP000694843">
    <property type="component" value="Unplaced"/>
</dbReference>
<dbReference type="GeneID" id="108664356"/>
<dbReference type="PANTHER" id="PTHR24179:SF21">
    <property type="entry name" value="MYOSIN BINDING SUBUNIT, ISOFORM O"/>
    <property type="match status" value="1"/>
</dbReference>
<evidence type="ECO:0000256" key="4">
    <source>
        <dbReference type="PROSITE-ProRule" id="PRU00023"/>
    </source>
</evidence>
<dbReference type="PROSITE" id="PS50297">
    <property type="entry name" value="ANK_REP_REGION"/>
    <property type="match status" value="4"/>
</dbReference>
<feature type="compositionally biased region" description="Basic residues" evidence="5">
    <location>
        <begin position="289"/>
        <end position="302"/>
    </location>
</feature>
<evidence type="ECO:0000256" key="2">
    <source>
        <dbReference type="ARBA" id="ARBA00022737"/>
    </source>
</evidence>
<keyword evidence="6" id="KW-1185">Reference proteome</keyword>
<feature type="compositionally biased region" description="Low complexity" evidence="5">
    <location>
        <begin position="1377"/>
        <end position="1396"/>
    </location>
</feature>
<evidence type="ECO:0000256" key="1">
    <source>
        <dbReference type="ARBA" id="ARBA00022473"/>
    </source>
</evidence>
<feature type="compositionally biased region" description="Basic and acidic residues" evidence="5">
    <location>
        <begin position="887"/>
        <end position="896"/>
    </location>
</feature>
<feature type="compositionally biased region" description="Polar residues" evidence="5">
    <location>
        <begin position="331"/>
        <end position="349"/>
    </location>
</feature>
<dbReference type="SUPFAM" id="SSF48403">
    <property type="entry name" value="Ankyrin repeat"/>
    <property type="match status" value="1"/>
</dbReference>
<name>A0A979FSL6_HYAAZ</name>
<proteinExistence type="inferred from homology"/>
<feature type="repeat" description="ANK" evidence="4">
    <location>
        <begin position="109"/>
        <end position="141"/>
    </location>
</feature>
<feature type="compositionally biased region" description="Polar residues" evidence="5">
    <location>
        <begin position="788"/>
        <end position="800"/>
    </location>
</feature>
<dbReference type="InterPro" id="IPR002110">
    <property type="entry name" value="Ankyrin_rpt"/>
</dbReference>
<dbReference type="FunFam" id="1.25.40.20:FF:000198">
    <property type="entry name" value="Myosin binding subunit, isoform P"/>
    <property type="match status" value="1"/>
</dbReference>
<dbReference type="PANTHER" id="PTHR24179">
    <property type="entry name" value="PROTEIN PHOSPHATASE 1 REGULATORY SUBUNIT 12"/>
    <property type="match status" value="1"/>
</dbReference>
<evidence type="ECO:0000256" key="3">
    <source>
        <dbReference type="ARBA" id="ARBA00038386"/>
    </source>
</evidence>
<feature type="repeat" description="ANK" evidence="4">
    <location>
        <begin position="235"/>
        <end position="267"/>
    </location>
</feature>
<feature type="repeat" description="ANK" evidence="4">
    <location>
        <begin position="202"/>
        <end position="234"/>
    </location>
</feature>
<evidence type="ECO:0000313" key="7">
    <source>
        <dbReference type="RefSeq" id="XP_047739094.1"/>
    </source>
</evidence>
<feature type="compositionally biased region" description="Polar residues" evidence="5">
    <location>
        <begin position="763"/>
        <end position="774"/>
    </location>
</feature>
<dbReference type="GO" id="GO:0004857">
    <property type="term" value="F:enzyme inhibitor activity"/>
    <property type="evidence" value="ECO:0007669"/>
    <property type="project" value="TreeGrafter"/>
</dbReference>
<dbReference type="InterPro" id="IPR051226">
    <property type="entry name" value="PP1_Regulatory_Subunit"/>
</dbReference>
<reference evidence="7" key="1">
    <citation type="submission" date="2025-08" db="UniProtKB">
        <authorList>
            <consortium name="RefSeq"/>
        </authorList>
    </citation>
    <scope>IDENTIFICATION</scope>
    <source>
        <tissue evidence="7">Whole organism</tissue>
    </source>
</reference>
<dbReference type="OMA" id="HENEHFA"/>
<feature type="compositionally biased region" description="Low complexity" evidence="5">
    <location>
        <begin position="1295"/>
        <end position="1319"/>
    </location>
</feature>